<feature type="compositionally biased region" description="Acidic residues" evidence="1">
    <location>
        <begin position="1037"/>
        <end position="1049"/>
    </location>
</feature>
<feature type="region of interest" description="Disordered" evidence="1">
    <location>
        <begin position="1116"/>
        <end position="1176"/>
    </location>
</feature>
<dbReference type="Proteomes" id="UP001447188">
    <property type="component" value="Unassembled WGS sequence"/>
</dbReference>
<feature type="compositionally biased region" description="Polar residues" evidence="1">
    <location>
        <begin position="1547"/>
        <end position="1556"/>
    </location>
</feature>
<evidence type="ECO:0000313" key="2">
    <source>
        <dbReference type="EMBL" id="KAL0632223.1"/>
    </source>
</evidence>
<proteinExistence type="predicted"/>
<feature type="compositionally biased region" description="Basic and acidic residues" evidence="1">
    <location>
        <begin position="1081"/>
        <end position="1090"/>
    </location>
</feature>
<feature type="compositionally biased region" description="Basic and acidic residues" evidence="1">
    <location>
        <begin position="938"/>
        <end position="948"/>
    </location>
</feature>
<feature type="compositionally biased region" description="Basic and acidic residues" evidence="1">
    <location>
        <begin position="819"/>
        <end position="835"/>
    </location>
</feature>
<keyword evidence="3" id="KW-1185">Reference proteome</keyword>
<protein>
    <submittedName>
        <fullName evidence="2">Uncharacterized protein</fullName>
    </submittedName>
</protein>
<accession>A0ABR3G8N0</accession>
<feature type="compositionally biased region" description="Basic and acidic residues" evidence="1">
    <location>
        <begin position="876"/>
        <end position="888"/>
    </location>
</feature>
<feature type="region of interest" description="Disordered" evidence="1">
    <location>
        <begin position="366"/>
        <end position="388"/>
    </location>
</feature>
<feature type="region of interest" description="Disordered" evidence="1">
    <location>
        <begin position="1348"/>
        <end position="1369"/>
    </location>
</feature>
<dbReference type="EMBL" id="JBBBZM010000180">
    <property type="protein sequence ID" value="KAL0632223.1"/>
    <property type="molecule type" value="Genomic_DNA"/>
</dbReference>
<name>A0ABR3G8N0_9PEZI</name>
<evidence type="ECO:0000256" key="1">
    <source>
        <dbReference type="SAM" id="MobiDB-lite"/>
    </source>
</evidence>
<evidence type="ECO:0000313" key="3">
    <source>
        <dbReference type="Proteomes" id="UP001447188"/>
    </source>
</evidence>
<feature type="compositionally biased region" description="Acidic residues" evidence="1">
    <location>
        <begin position="1713"/>
        <end position="1739"/>
    </location>
</feature>
<feature type="region of interest" description="Disordered" evidence="1">
    <location>
        <begin position="635"/>
        <end position="666"/>
    </location>
</feature>
<feature type="region of interest" description="Disordered" evidence="1">
    <location>
        <begin position="1547"/>
        <end position="1566"/>
    </location>
</feature>
<sequence>MNVHSLLAPIDALAAHFRSSGSGSIKKHATLGEEDFERWCLLDTVAFVFVTKVLLGAISCLAKDQGLFRLIEALETWNDENNELAMTKEQLVGYKDIVGESLAVDLLVYFTEKEEPEFSRRWVGLLLVELLEDSRTNRQRVWTMPEETFKDIGEIITSGADRMLKIVAGKIIWQMIQNFGDEVGIRDRLSAFCQSDDAGFTKEFPLQNGSQWENRFATFIADMEEDRYDLDIGLPTGYNAYQVKLGSKNCINSEIGAMSIGIAEIFSIYIPPNRDHSPDWVDFKIVNISRVEFTSQGITGDAMKDLTYFKLHLCDYEEDGYLYLLSMRPSSDSDNVMILCDRNDAEDFAEDVERYRDEVLKRRSNRFPTSSAPVKDIQVNPGHHQSQQEKLKELERHRDDILKVLESPAKSNVSSGAVTDTSGNGDALGFQAGKKRLEKPREEVVVVLDLTEEDEINDHSLENFNRDSAPSLMISGQQSLSSPTTDKPVQRPIEVPDIVLEEIRGAPGSGPSIYHFAGDHLDGTSEAAPHSSPAHLRSSIRVQQTAQNFNTSIDNESELSDLTDVPDETELDFLFRDAPAKRRGPGKFAGSRVELTEKPEVFSSKAARRLDFSEKADPRAMELGYKLNKRETRPLAPTTTVKPPEITAMKNHPESKGTPIQRPQPGVSGALGRLLKVGAAGAAERAKRSPNHVDRNFLDVSIMKPPGQSKANLGNNQPTIPRAIGFPDVPAMKSRLAVPSKPVTRDAQINGRHMKADTPTKKPQSVVPKGVGQVDDLSMMESHVASRDGPKKKPRPAVRTVSGLFDDVLTPPGTLQKGKLKERLVGKQTEFEKRAINVQTANIKSNPMLGSHKKVMDPEKPKLVSPEDTSIWELPESEHSEKHSEKGKKLPPKRKGKAEPKKQPPPSKAKQPPKKRAYGKKPITNPKLKSNEPISDSNKMKSVEEHLSHVKAPVPKPRQKIAPKSAPAKRSVIQNNDGGKFSTRGSKPKAVQKLVPAPVLTKDVAVKASDKNINTAEDLGMDLKLNTKPKPKHTISDDSEYDDNSEEEQNLPARSPARVITARGVGGKNQNKDSGLFTGGRKPERARVDSEASTDNSWRPKTRLQAKMELVAKSADRKEVTAVGNTNAIVRGTESSEEPQSEHEDIGYPEVNPRETPGISGNRGVQSTEIRGHGRVGRSWSLNSEIIVKSPTNIHKRGVEALGAEPLIDEGLHSPERSILEIPAQPSTRGRKERAEMRGPTDNYANSKYKRVRVVLSESESDLELVDAAGSVTPADAPKNCNEIFEPIVGQLKGKRKLYSDTEMSDSPAIKNISLTAELAQTPAPAAAVDLEFSSPAFVDVHVNNSRPPFGKELPPATPRRLDGTPKTPLPLLVDDRLVRKAQIISWNSEGPKNQGRMPAVDQGLDNPVTQPNQTDSEYLPKSGRILSIYVLASEDEDRIVSRKIKSDLFTACPTGKYTGTRVDKNGSPWLAPNRDEIDPMEPLQIHDGLDGEDQSDYSVMSDIIDDVVRDNQKSRTEPEQESELEWHPTSIKKLREARRTNRVSFQNASNANPNPKTRVISDDEGQEYPIAGPPEGMGEFFEEERSARGEPPWVPHRDRANREISIIEIFESDTERTDGEAQVGLPEGSITEHRKFFNWLQETGLSKANDGNRNDRNSHRGLDRKLQSVDPDKTLVNDGDFDGSETGQGLSGNSWGKLNRRQRGQRGPCGSDSDDSSDFSIDNNEDSDSDEEGDEGEALLEAREESQLDWRRSLPDYHRETLTVLDQISEGLLRYLMSSEELAMEVIEDFEKQGNEIIKQLGESHKKEYDNFLVRVNIEKEKVHKEHTMAMEAVGHDMIELQEEQLTLAGLRKDMNDDYSTLDDTILKLIARLEEELGGEM</sequence>
<comment type="caution">
    <text evidence="2">The sequence shown here is derived from an EMBL/GenBank/DDBJ whole genome shotgun (WGS) entry which is preliminary data.</text>
</comment>
<gene>
    <name evidence="2" type="ORF">Q9L58_008895</name>
</gene>
<feature type="region of interest" description="Disordered" evidence="1">
    <location>
        <begin position="809"/>
        <end position="1104"/>
    </location>
</feature>
<reference evidence="2 3" key="1">
    <citation type="submission" date="2024-02" db="EMBL/GenBank/DDBJ databases">
        <title>Discinaceae phylogenomics.</title>
        <authorList>
            <person name="Dirks A.C."/>
            <person name="James T.Y."/>
        </authorList>
    </citation>
    <scope>NUCLEOTIDE SEQUENCE [LARGE SCALE GENOMIC DNA]</scope>
    <source>
        <strain evidence="2 3">ACD0624</strain>
    </source>
</reference>
<feature type="region of interest" description="Disordered" evidence="1">
    <location>
        <begin position="1646"/>
        <end position="1739"/>
    </location>
</feature>
<feature type="compositionally biased region" description="Polar residues" evidence="1">
    <location>
        <begin position="1686"/>
        <end position="1697"/>
    </location>
</feature>
<organism evidence="2 3">
    <name type="scientific">Discina gigas</name>
    <dbReference type="NCBI Taxonomy" id="1032678"/>
    <lineage>
        <taxon>Eukaryota</taxon>
        <taxon>Fungi</taxon>
        <taxon>Dikarya</taxon>
        <taxon>Ascomycota</taxon>
        <taxon>Pezizomycotina</taxon>
        <taxon>Pezizomycetes</taxon>
        <taxon>Pezizales</taxon>
        <taxon>Discinaceae</taxon>
        <taxon>Discina</taxon>
    </lineage>
</organism>
<feature type="compositionally biased region" description="Basic and acidic residues" evidence="1">
    <location>
        <begin position="1651"/>
        <end position="1676"/>
    </location>
</feature>